<reference evidence="2" key="2">
    <citation type="journal article" date="2021" name="PeerJ">
        <title>Extensive microbial diversity within the chicken gut microbiome revealed by metagenomics and culture.</title>
        <authorList>
            <person name="Gilroy R."/>
            <person name="Ravi A."/>
            <person name="Getino M."/>
            <person name="Pursley I."/>
            <person name="Horton D.L."/>
            <person name="Alikhan N.F."/>
            <person name="Baker D."/>
            <person name="Gharbi K."/>
            <person name="Hall N."/>
            <person name="Watson M."/>
            <person name="Adriaenssens E.M."/>
            <person name="Foster-Nyarko E."/>
            <person name="Jarju S."/>
            <person name="Secka A."/>
            <person name="Antonio M."/>
            <person name="Oren A."/>
            <person name="Chaudhuri R.R."/>
            <person name="La Ragione R."/>
            <person name="Hildebrand F."/>
            <person name="Pallen M.J."/>
        </authorList>
    </citation>
    <scope>NUCLEOTIDE SEQUENCE</scope>
    <source>
        <strain evidence="2">CHK189-12415</strain>
    </source>
</reference>
<proteinExistence type="predicted"/>
<dbReference type="PANTHER" id="PTHR43798">
    <property type="entry name" value="MONOACYLGLYCEROL LIPASE"/>
    <property type="match status" value="1"/>
</dbReference>
<name>A0A9D1DW73_9FIRM</name>
<dbReference type="Gene3D" id="3.40.50.1820">
    <property type="entry name" value="alpha/beta hydrolase"/>
    <property type="match status" value="1"/>
</dbReference>
<dbReference type="SUPFAM" id="SSF53474">
    <property type="entry name" value="alpha/beta-Hydrolases"/>
    <property type="match status" value="1"/>
</dbReference>
<dbReference type="EMBL" id="DVHA01000050">
    <property type="protein sequence ID" value="HIR60254.1"/>
    <property type="molecule type" value="Genomic_DNA"/>
</dbReference>
<organism evidence="2 3">
    <name type="scientific">Candidatus Faecivivens stercoravium</name>
    <dbReference type="NCBI Taxonomy" id="2840803"/>
    <lineage>
        <taxon>Bacteria</taxon>
        <taxon>Bacillati</taxon>
        <taxon>Bacillota</taxon>
        <taxon>Clostridia</taxon>
        <taxon>Eubacteriales</taxon>
        <taxon>Oscillospiraceae</taxon>
        <taxon>Oscillospiraceae incertae sedis</taxon>
        <taxon>Candidatus Faecivivens</taxon>
    </lineage>
</organism>
<evidence type="ECO:0000313" key="2">
    <source>
        <dbReference type="EMBL" id="HIR60254.1"/>
    </source>
</evidence>
<evidence type="ECO:0000259" key="1">
    <source>
        <dbReference type="Pfam" id="PF00561"/>
    </source>
</evidence>
<sequence length="283" mass="32605">MMKTLEINGVTLAYEEYGSGNRYLISSQNFFFRDCHMALLGREPYHYHVFLIYTRGYGASTHIFDPTPRDYTTIWGKDVAAFAEAMGINSFYYTGISHGNWAGWYLALNRPELLRGFACGNGIAQFRDPDARTPVPPRPELDLDRVVGNREALEKMAWMENWPTESSERLRRRAQNHEEHLQILLNRKKEEFTVRNTNMSCCDAKTREEFYETMAKIDVPVLFLHGMLDPLAKIEDVIRLSQAIPGSQIKAYQNLGHGGGDECPEIFARDCDRFFRDTEGRVL</sequence>
<dbReference type="GO" id="GO:0047372">
    <property type="term" value="F:monoacylglycerol lipase activity"/>
    <property type="evidence" value="ECO:0007669"/>
    <property type="project" value="TreeGrafter"/>
</dbReference>
<reference evidence="2" key="1">
    <citation type="submission" date="2020-10" db="EMBL/GenBank/DDBJ databases">
        <authorList>
            <person name="Gilroy R."/>
        </authorList>
    </citation>
    <scope>NUCLEOTIDE SEQUENCE</scope>
    <source>
        <strain evidence="2">CHK189-12415</strain>
    </source>
</reference>
<dbReference type="GO" id="GO:0046464">
    <property type="term" value="P:acylglycerol catabolic process"/>
    <property type="evidence" value="ECO:0007669"/>
    <property type="project" value="TreeGrafter"/>
</dbReference>
<dbReference type="InterPro" id="IPR029058">
    <property type="entry name" value="AB_hydrolase_fold"/>
</dbReference>
<dbReference type="AlphaFoldDB" id="A0A9D1DW73"/>
<accession>A0A9D1DW73</accession>
<dbReference type="Pfam" id="PF00561">
    <property type="entry name" value="Abhydrolase_1"/>
    <property type="match status" value="1"/>
</dbReference>
<dbReference type="InterPro" id="IPR050266">
    <property type="entry name" value="AB_hydrolase_sf"/>
</dbReference>
<dbReference type="GO" id="GO:0016020">
    <property type="term" value="C:membrane"/>
    <property type="evidence" value="ECO:0007669"/>
    <property type="project" value="TreeGrafter"/>
</dbReference>
<comment type="caution">
    <text evidence="2">The sequence shown here is derived from an EMBL/GenBank/DDBJ whole genome shotgun (WGS) entry which is preliminary data.</text>
</comment>
<dbReference type="InterPro" id="IPR000073">
    <property type="entry name" value="AB_hydrolase_1"/>
</dbReference>
<dbReference type="Proteomes" id="UP000824241">
    <property type="component" value="Unassembled WGS sequence"/>
</dbReference>
<feature type="domain" description="AB hydrolase-1" evidence="1">
    <location>
        <begin position="41"/>
        <end position="257"/>
    </location>
</feature>
<evidence type="ECO:0000313" key="3">
    <source>
        <dbReference type="Proteomes" id="UP000824241"/>
    </source>
</evidence>
<protein>
    <submittedName>
        <fullName evidence="2">Alpha/beta hydrolase</fullName>
    </submittedName>
</protein>
<keyword evidence="2" id="KW-0378">Hydrolase</keyword>
<gene>
    <name evidence="2" type="ORF">IAB37_01585</name>
</gene>
<dbReference type="PANTHER" id="PTHR43798:SF5">
    <property type="entry name" value="MONOACYLGLYCEROL LIPASE ABHD6"/>
    <property type="match status" value="1"/>
</dbReference>